<reference evidence="9" key="1">
    <citation type="journal article" date="2022" name="J Glob Antimicrob Resist">
        <title>Comparative analysis of IMP-4- and OXA-58-containing plasmids of three carbapenemase-producing Acinetobacter ursingii strains in the Netherlands.</title>
        <authorList>
            <person name="Hendrickx A.P.A."/>
            <person name="Schade R.P."/>
            <person name="Landman F."/>
            <person name="Bosch T."/>
            <person name="Schouls L.M."/>
            <person name="van Dijk K."/>
        </authorList>
    </citation>
    <scope>NUCLEOTIDE SEQUENCE</scope>
    <source>
        <strain evidence="9">RIVM_C010761</strain>
    </source>
</reference>
<dbReference type="EMBL" id="CP089044">
    <property type="protein sequence ID" value="UYF76510.1"/>
    <property type="molecule type" value="Genomic_DNA"/>
</dbReference>
<gene>
    <name evidence="9" type="ORF">LSO58_06445</name>
</gene>
<evidence type="ECO:0000313" key="10">
    <source>
        <dbReference type="Proteomes" id="UP001164081"/>
    </source>
</evidence>
<evidence type="ECO:0000256" key="3">
    <source>
        <dbReference type="ARBA" id="ARBA00022452"/>
    </source>
</evidence>
<dbReference type="PANTHER" id="PTHR35093">
    <property type="entry name" value="OUTER MEMBRANE PROTEIN NMB0088-RELATED"/>
    <property type="match status" value="1"/>
</dbReference>
<feature type="signal peptide" evidence="8">
    <location>
        <begin position="1"/>
        <end position="20"/>
    </location>
</feature>
<keyword evidence="7" id="KW-0998">Cell outer membrane</keyword>
<keyword evidence="3" id="KW-1134">Transmembrane beta strand</keyword>
<evidence type="ECO:0000256" key="6">
    <source>
        <dbReference type="ARBA" id="ARBA00023136"/>
    </source>
</evidence>
<evidence type="ECO:0000256" key="5">
    <source>
        <dbReference type="ARBA" id="ARBA00022729"/>
    </source>
</evidence>
<evidence type="ECO:0000256" key="7">
    <source>
        <dbReference type="ARBA" id="ARBA00023237"/>
    </source>
</evidence>
<sequence>MLNKKGIILLFSCIPIYAQAFNGVYLTGSGQVSSGMGGVSLAEGMDRTSIYDNPANLAYQNNGLDAQISLLNIRSRATFLNQPEDFKSDKFIPIPSLAVVKHYNDQLSFGLSVTGAGAAVDYDEPAIHGFPADKAKDNLAIAQASPTLSYKVLPNLSLGVSLDLGIQQFRAKGVLAGVDTQGTPIFLEGHGNQWAYGLGGSLGATWEVQPNWWLGAAYHSEMRFSKLDEYKDDLLASSQGRINLPERYGIGIKHKVNDRLTLAADILRMNWQDADGLGQKGSFNWQNQTIYRAGLDYQYRPKDHIRFGYSHADVVVDAQDTLVNFYANAIANQAWSIGYGHEFSLGTLNLAYEYAVNKKIEGSGNSFGTNLSNQNHVFTLGFSKSF</sequence>
<dbReference type="RefSeq" id="WP_262442890.1">
    <property type="nucleotide sequence ID" value="NZ_CP089044.1"/>
</dbReference>
<protein>
    <submittedName>
        <fullName evidence="9">Outer membrane protein transport protein</fullName>
    </submittedName>
</protein>
<dbReference type="PANTHER" id="PTHR35093:SF8">
    <property type="entry name" value="OUTER MEMBRANE PROTEIN NMB0088-RELATED"/>
    <property type="match status" value="1"/>
</dbReference>
<evidence type="ECO:0000256" key="1">
    <source>
        <dbReference type="ARBA" id="ARBA00004571"/>
    </source>
</evidence>
<organism evidence="9 10">
    <name type="scientific">Acinetobacter ursingii</name>
    <dbReference type="NCBI Taxonomy" id="108980"/>
    <lineage>
        <taxon>Bacteria</taxon>
        <taxon>Pseudomonadati</taxon>
        <taxon>Pseudomonadota</taxon>
        <taxon>Gammaproteobacteria</taxon>
        <taxon>Moraxellales</taxon>
        <taxon>Moraxellaceae</taxon>
        <taxon>Acinetobacter</taxon>
    </lineage>
</organism>
<dbReference type="AlphaFoldDB" id="A0AA46NS55"/>
<comment type="subcellular location">
    <subcellularLocation>
        <location evidence="1">Cell outer membrane</location>
        <topology evidence="1">Multi-pass membrane protein</topology>
    </subcellularLocation>
</comment>
<dbReference type="Gene3D" id="2.40.160.60">
    <property type="entry name" value="Outer membrane protein transport protein (OMPP1/FadL/TodX)"/>
    <property type="match status" value="1"/>
</dbReference>
<feature type="chain" id="PRO_5041240854" evidence="8">
    <location>
        <begin position="21"/>
        <end position="386"/>
    </location>
</feature>
<name>A0AA46NS55_9GAMM</name>
<keyword evidence="4" id="KW-0812">Transmembrane</keyword>
<keyword evidence="6" id="KW-0472">Membrane</keyword>
<accession>A0AA46NS55</accession>
<evidence type="ECO:0000313" key="9">
    <source>
        <dbReference type="EMBL" id="UYF76510.1"/>
    </source>
</evidence>
<comment type="similarity">
    <text evidence="2">Belongs to the OmpP1/FadL family.</text>
</comment>
<dbReference type="Proteomes" id="UP001164081">
    <property type="component" value="Chromosome"/>
</dbReference>
<evidence type="ECO:0000256" key="2">
    <source>
        <dbReference type="ARBA" id="ARBA00008163"/>
    </source>
</evidence>
<dbReference type="Pfam" id="PF03349">
    <property type="entry name" value="Toluene_X"/>
    <property type="match status" value="1"/>
</dbReference>
<proteinExistence type="inferred from homology"/>
<dbReference type="SUPFAM" id="SSF56935">
    <property type="entry name" value="Porins"/>
    <property type="match status" value="1"/>
</dbReference>
<dbReference type="GO" id="GO:0009279">
    <property type="term" value="C:cell outer membrane"/>
    <property type="evidence" value="ECO:0007669"/>
    <property type="project" value="UniProtKB-SubCell"/>
</dbReference>
<dbReference type="InterPro" id="IPR005017">
    <property type="entry name" value="OMPP1/FadL/TodX"/>
</dbReference>
<evidence type="ECO:0000256" key="8">
    <source>
        <dbReference type="SAM" id="SignalP"/>
    </source>
</evidence>
<dbReference type="GO" id="GO:0015483">
    <property type="term" value="F:long-chain fatty acid transporting porin activity"/>
    <property type="evidence" value="ECO:0007669"/>
    <property type="project" value="TreeGrafter"/>
</dbReference>
<evidence type="ECO:0000256" key="4">
    <source>
        <dbReference type="ARBA" id="ARBA00022692"/>
    </source>
</evidence>
<keyword evidence="5 8" id="KW-0732">Signal</keyword>